<accession>A0A814FGR1</accession>
<feature type="region of interest" description="Disordered" evidence="5">
    <location>
        <begin position="523"/>
        <end position="597"/>
    </location>
</feature>
<dbReference type="EC" id="3.1.3.48" evidence="1"/>
<dbReference type="Gene3D" id="3.90.190.10">
    <property type="entry name" value="Protein tyrosine phosphatase superfamily"/>
    <property type="match status" value="1"/>
</dbReference>
<dbReference type="PROSITE" id="PS50191">
    <property type="entry name" value="CRAL_TRIO"/>
    <property type="match status" value="1"/>
</dbReference>
<evidence type="ECO:0000256" key="4">
    <source>
        <dbReference type="ARBA" id="ARBA00051722"/>
    </source>
</evidence>
<dbReference type="PANTHER" id="PTHR19134">
    <property type="entry name" value="RECEPTOR-TYPE TYROSINE-PROTEIN PHOSPHATASE"/>
    <property type="match status" value="1"/>
</dbReference>
<dbReference type="Pfam" id="PF00102">
    <property type="entry name" value="Y_phosphatase"/>
    <property type="match status" value="1"/>
</dbReference>
<comment type="catalytic activity">
    <reaction evidence="4">
        <text>O-phospho-L-tyrosyl-[protein] + H2O = L-tyrosyl-[protein] + phosphate</text>
        <dbReference type="Rhea" id="RHEA:10684"/>
        <dbReference type="Rhea" id="RHEA-COMP:10136"/>
        <dbReference type="Rhea" id="RHEA-COMP:20101"/>
        <dbReference type="ChEBI" id="CHEBI:15377"/>
        <dbReference type="ChEBI" id="CHEBI:43474"/>
        <dbReference type="ChEBI" id="CHEBI:46858"/>
        <dbReference type="ChEBI" id="CHEBI:61978"/>
        <dbReference type="EC" id="3.1.3.48"/>
    </reaction>
</comment>
<dbReference type="Pfam" id="PF00650">
    <property type="entry name" value="CRAL_TRIO"/>
    <property type="match status" value="1"/>
</dbReference>
<feature type="compositionally biased region" description="Basic and acidic residues" evidence="5">
    <location>
        <begin position="559"/>
        <end position="573"/>
    </location>
</feature>
<evidence type="ECO:0000313" key="10">
    <source>
        <dbReference type="Proteomes" id="UP000663845"/>
    </source>
</evidence>
<dbReference type="InterPro" id="IPR000242">
    <property type="entry name" value="PTP_cat"/>
</dbReference>
<dbReference type="SMART" id="SM00516">
    <property type="entry name" value="SEC14"/>
    <property type="match status" value="1"/>
</dbReference>
<keyword evidence="3" id="KW-0904">Protein phosphatase</keyword>
<dbReference type="AlphaFoldDB" id="A0A814FGR1"/>
<dbReference type="InterPro" id="IPR050348">
    <property type="entry name" value="Protein-Tyr_Phosphatase"/>
</dbReference>
<dbReference type="PROSITE" id="PS50056">
    <property type="entry name" value="TYR_PHOSPHATASE_2"/>
    <property type="match status" value="1"/>
</dbReference>
<dbReference type="PANTHER" id="PTHR19134:SF534">
    <property type="entry name" value="LD27988P"/>
    <property type="match status" value="1"/>
</dbReference>
<evidence type="ECO:0000256" key="3">
    <source>
        <dbReference type="ARBA" id="ARBA00022912"/>
    </source>
</evidence>
<feature type="domain" description="CRAL-TRIO" evidence="8">
    <location>
        <begin position="210"/>
        <end position="439"/>
    </location>
</feature>
<comment type="caution">
    <text evidence="9">The sequence shown here is derived from an EMBL/GenBank/DDBJ whole genome shotgun (WGS) entry which is preliminary data.</text>
</comment>
<dbReference type="InterPro" id="IPR000387">
    <property type="entry name" value="Tyr_Pase_dom"/>
</dbReference>
<protein>
    <recommendedName>
        <fullName evidence="1">protein-tyrosine-phosphatase</fullName>
        <ecNumber evidence="1">3.1.3.48</ecNumber>
    </recommendedName>
</protein>
<dbReference type="FunFam" id="3.90.190.10:FF:000102">
    <property type="entry name" value="Receptor-type tyrosine-protein phosphatase"/>
    <property type="match status" value="1"/>
</dbReference>
<dbReference type="InterPro" id="IPR003595">
    <property type="entry name" value="Tyr_Pase_cat"/>
</dbReference>
<dbReference type="InterPro" id="IPR001251">
    <property type="entry name" value="CRAL-TRIO_dom"/>
</dbReference>
<dbReference type="SUPFAM" id="SSF52087">
    <property type="entry name" value="CRAL/TRIO domain"/>
    <property type="match status" value="1"/>
</dbReference>
<reference evidence="9" key="1">
    <citation type="submission" date="2021-02" db="EMBL/GenBank/DDBJ databases">
        <authorList>
            <person name="Nowell W R."/>
        </authorList>
    </citation>
    <scope>NUCLEOTIDE SEQUENCE</scope>
</reference>
<organism evidence="9 10">
    <name type="scientific">Adineta steineri</name>
    <dbReference type="NCBI Taxonomy" id="433720"/>
    <lineage>
        <taxon>Eukaryota</taxon>
        <taxon>Metazoa</taxon>
        <taxon>Spiralia</taxon>
        <taxon>Gnathifera</taxon>
        <taxon>Rotifera</taxon>
        <taxon>Eurotatoria</taxon>
        <taxon>Bdelloidea</taxon>
        <taxon>Adinetida</taxon>
        <taxon>Adinetidae</taxon>
        <taxon>Adineta</taxon>
    </lineage>
</organism>
<dbReference type="InterPro" id="IPR036273">
    <property type="entry name" value="CRAL/TRIO_N_dom_sf"/>
</dbReference>
<evidence type="ECO:0000256" key="5">
    <source>
        <dbReference type="SAM" id="MobiDB-lite"/>
    </source>
</evidence>
<feature type="domain" description="Tyrosine-protein phosphatase" evidence="6">
    <location>
        <begin position="631"/>
        <end position="890"/>
    </location>
</feature>
<dbReference type="GO" id="GO:0004725">
    <property type="term" value="F:protein tyrosine phosphatase activity"/>
    <property type="evidence" value="ECO:0007669"/>
    <property type="project" value="UniProtKB-EC"/>
</dbReference>
<dbReference type="Gene3D" id="3.40.525.10">
    <property type="entry name" value="CRAL-TRIO lipid binding domain"/>
    <property type="match status" value="1"/>
</dbReference>
<evidence type="ECO:0000259" key="7">
    <source>
        <dbReference type="PROSITE" id="PS50056"/>
    </source>
</evidence>
<sequence length="984" mass="112190">MSTDVLDEHHFKSQCSLYESTHTKLAKDTIRLSTTTSTILGTSSMSTPTRYRRVKYPTQINASSSSSSSNSIHNRHSGSTDILSLIRSFAMKPFKASSMTNAVAGGQTRNVISGSNTHSKHAVNLLRYRPLSDVVTDHDSYTQPTHTVEDFLKRMGWPINSGTDEARVKWNTAMKFLIPSKFDVNRAVDLYTTHENLRKTENLDHIWINNPNLIREIQSSKFFSLPQIINQPLTVIFTASNSNHSISNSSLSLQERELITLQALICQLDVATESAEVQQNGLNFIYDMQNCSATQFDMNLSKKILKLLQGGYPAMLKNIFIVSAPKWFRVTLFSIDQMREYLRKQCGYPLDNIPISLGGTFDPIDSGNTRYQLCSSKVTNKQSICSSYYSSDYQPLITKSTKNILVVNTDYHNQDKSINSPTPLDNIPISLGGTFDPIDSGNTRYQLCSSKVTNKQSICSSYYSSDYQPLITKSTKNILVVNTDYHNQDKSINSPTTIVTSSPSPLLTLVSLRYNNDTSAKIRIRKRESSSSSDNDKRPRSNDDLIEEESPMIKSSSSLRKENFDDQSKHNENTYRIYTGQQEKNDYKTNNNMNGNDYREFVKRDTKRSTITNVYKSLNETEFLSKTHQEIKHEFRKMSNPPAKDTHAAKDEKNLDKSRYRDVIPGELTRVKLQPDSEDKHDFINANYVSGYNNQEKAYIFTQGPLQSTVKDFWRMIWQENISIIVMTTNIRESGTMKCYPYWPLETKDHLNAGLYQIQNETSDKYDSFVVTTLLLKKKNNSETRTIYHAHYLKWPDHGIPTGTKDALLFLEKVEYYKQLTKTTAPILLHCSAGIGRTGTFCAIDMGIKRYLNEKLIDIPSTVVKMRHERSGSVQTEDQYLFAHLALMDFIKQHRAIQERMTSLELTISSNPLESDPTIRSPLINTSKIINLQEPFPHRTKKSHGISLTDDQYLTSITRQQASFEHVSSLPSTNTNGTHRKFRK</sequence>
<name>A0A814FGR1_9BILA</name>
<proteinExistence type="predicted"/>
<dbReference type="CDD" id="cd00170">
    <property type="entry name" value="SEC14"/>
    <property type="match status" value="1"/>
</dbReference>
<evidence type="ECO:0000256" key="2">
    <source>
        <dbReference type="ARBA" id="ARBA00022801"/>
    </source>
</evidence>
<dbReference type="InterPro" id="IPR029021">
    <property type="entry name" value="Prot-tyrosine_phosphatase-like"/>
</dbReference>
<dbReference type="InterPro" id="IPR016130">
    <property type="entry name" value="Tyr_Pase_AS"/>
</dbReference>
<dbReference type="CDD" id="cd00047">
    <property type="entry name" value="PTPc"/>
    <property type="match status" value="1"/>
</dbReference>
<dbReference type="Proteomes" id="UP000663845">
    <property type="component" value="Unassembled WGS sequence"/>
</dbReference>
<feature type="region of interest" description="Disordered" evidence="5">
    <location>
        <begin position="965"/>
        <end position="984"/>
    </location>
</feature>
<dbReference type="EMBL" id="CAJNOG010000126">
    <property type="protein sequence ID" value="CAF0980432.1"/>
    <property type="molecule type" value="Genomic_DNA"/>
</dbReference>
<keyword evidence="2" id="KW-0378">Hydrolase</keyword>
<feature type="compositionally biased region" description="Polar residues" evidence="5">
    <location>
        <begin position="574"/>
        <end position="595"/>
    </location>
</feature>
<evidence type="ECO:0000259" key="6">
    <source>
        <dbReference type="PROSITE" id="PS50055"/>
    </source>
</evidence>
<dbReference type="PROSITE" id="PS50055">
    <property type="entry name" value="TYR_PHOSPHATASE_PTP"/>
    <property type="match status" value="1"/>
</dbReference>
<dbReference type="SUPFAM" id="SSF52799">
    <property type="entry name" value="(Phosphotyrosine protein) phosphatases II"/>
    <property type="match status" value="1"/>
</dbReference>
<dbReference type="SUPFAM" id="SSF46938">
    <property type="entry name" value="CRAL/TRIO N-terminal domain"/>
    <property type="match status" value="1"/>
</dbReference>
<dbReference type="PRINTS" id="PR00700">
    <property type="entry name" value="PRTYPHPHTASE"/>
</dbReference>
<dbReference type="SMART" id="SM00194">
    <property type="entry name" value="PTPc"/>
    <property type="match status" value="1"/>
</dbReference>
<dbReference type="PROSITE" id="PS00383">
    <property type="entry name" value="TYR_PHOSPHATASE_1"/>
    <property type="match status" value="1"/>
</dbReference>
<feature type="compositionally biased region" description="Basic and acidic residues" evidence="5">
    <location>
        <begin position="534"/>
        <end position="543"/>
    </location>
</feature>
<dbReference type="SMART" id="SM00404">
    <property type="entry name" value="PTPc_motif"/>
    <property type="match status" value="1"/>
</dbReference>
<feature type="domain" description="Tyrosine specific protein phosphatases" evidence="7">
    <location>
        <begin position="808"/>
        <end position="881"/>
    </location>
</feature>
<dbReference type="InterPro" id="IPR036865">
    <property type="entry name" value="CRAL-TRIO_dom_sf"/>
</dbReference>
<evidence type="ECO:0000259" key="8">
    <source>
        <dbReference type="PROSITE" id="PS50191"/>
    </source>
</evidence>
<evidence type="ECO:0000313" key="9">
    <source>
        <dbReference type="EMBL" id="CAF0980432.1"/>
    </source>
</evidence>
<gene>
    <name evidence="9" type="ORF">JYZ213_LOCUS14894</name>
</gene>
<evidence type="ECO:0000256" key="1">
    <source>
        <dbReference type="ARBA" id="ARBA00013064"/>
    </source>
</evidence>